<dbReference type="Pfam" id="PF02949">
    <property type="entry name" value="7tm_6"/>
    <property type="match status" value="1"/>
</dbReference>
<evidence type="ECO:0000256" key="5">
    <source>
        <dbReference type="ARBA" id="ARBA00022725"/>
    </source>
</evidence>
<reference evidence="12" key="1">
    <citation type="submission" date="2025-08" db="UniProtKB">
        <authorList>
            <consortium name="RefSeq"/>
        </authorList>
    </citation>
    <scope>IDENTIFICATION</scope>
    <source>
        <tissue evidence="12">Thorax and Abdomen</tissue>
    </source>
</reference>
<accession>A0ABM3GI95</accession>
<evidence type="ECO:0000256" key="6">
    <source>
        <dbReference type="ARBA" id="ARBA00022989"/>
    </source>
</evidence>
<evidence type="ECO:0000256" key="2">
    <source>
        <dbReference type="ARBA" id="ARBA00022475"/>
    </source>
</evidence>
<protein>
    <recommendedName>
        <fullName evidence="10">Odorant receptor</fullName>
    </recommendedName>
</protein>
<comment type="similarity">
    <text evidence="10">Belongs to the insect chemoreceptor superfamily. Heteromeric odorant receptor channel (TC 1.A.69) family.</text>
</comment>
<evidence type="ECO:0000313" key="11">
    <source>
        <dbReference type="Proteomes" id="UP000829291"/>
    </source>
</evidence>
<feature type="transmembrane region" description="Helical" evidence="10">
    <location>
        <begin position="197"/>
        <end position="219"/>
    </location>
</feature>
<evidence type="ECO:0000256" key="8">
    <source>
        <dbReference type="ARBA" id="ARBA00023170"/>
    </source>
</evidence>
<keyword evidence="6 10" id="KW-1133">Transmembrane helix</keyword>
<evidence type="ECO:0000256" key="3">
    <source>
        <dbReference type="ARBA" id="ARBA00022606"/>
    </source>
</evidence>
<keyword evidence="9 10" id="KW-0807">Transducer</keyword>
<organism evidence="11 12">
    <name type="scientific">Neodiprion lecontei</name>
    <name type="common">Redheaded pine sawfly</name>
    <dbReference type="NCBI Taxonomy" id="441921"/>
    <lineage>
        <taxon>Eukaryota</taxon>
        <taxon>Metazoa</taxon>
        <taxon>Ecdysozoa</taxon>
        <taxon>Arthropoda</taxon>
        <taxon>Hexapoda</taxon>
        <taxon>Insecta</taxon>
        <taxon>Pterygota</taxon>
        <taxon>Neoptera</taxon>
        <taxon>Endopterygota</taxon>
        <taxon>Hymenoptera</taxon>
        <taxon>Tenthredinoidea</taxon>
        <taxon>Diprionidae</taxon>
        <taxon>Diprioninae</taxon>
        <taxon>Neodiprion</taxon>
    </lineage>
</organism>
<evidence type="ECO:0000256" key="1">
    <source>
        <dbReference type="ARBA" id="ARBA00004651"/>
    </source>
</evidence>
<keyword evidence="11" id="KW-1185">Reference proteome</keyword>
<evidence type="ECO:0000256" key="4">
    <source>
        <dbReference type="ARBA" id="ARBA00022692"/>
    </source>
</evidence>
<evidence type="ECO:0000256" key="10">
    <source>
        <dbReference type="RuleBase" id="RU351113"/>
    </source>
</evidence>
<feature type="transmembrane region" description="Helical" evidence="10">
    <location>
        <begin position="293"/>
        <end position="311"/>
    </location>
</feature>
<dbReference type="RefSeq" id="XP_046599996.1">
    <property type="nucleotide sequence ID" value="XM_046744040.1"/>
</dbReference>
<dbReference type="InterPro" id="IPR004117">
    <property type="entry name" value="7tm6_olfct_rcpt"/>
</dbReference>
<feature type="transmembrane region" description="Helical" evidence="10">
    <location>
        <begin position="86"/>
        <end position="105"/>
    </location>
</feature>
<proteinExistence type="inferred from homology"/>
<feature type="transmembrane region" description="Helical" evidence="10">
    <location>
        <begin position="320"/>
        <end position="339"/>
    </location>
</feature>
<dbReference type="PANTHER" id="PTHR21137:SF3">
    <property type="entry name" value="ODORANT RECEPTOR 30A-RELATED"/>
    <property type="match status" value="1"/>
</dbReference>
<keyword evidence="8 10" id="KW-0675">Receptor</keyword>
<keyword evidence="3 10" id="KW-0716">Sensory transduction</keyword>
<gene>
    <name evidence="12" type="primary">LOC124295154</name>
</gene>
<feature type="transmembrane region" description="Helical" evidence="10">
    <location>
        <begin position="53"/>
        <end position="74"/>
    </location>
</feature>
<evidence type="ECO:0000256" key="9">
    <source>
        <dbReference type="ARBA" id="ARBA00023224"/>
    </source>
</evidence>
<comment type="subcellular location">
    <subcellularLocation>
        <location evidence="1 10">Cell membrane</location>
        <topology evidence="1 10">Multi-pass membrane protein</topology>
    </subcellularLocation>
</comment>
<evidence type="ECO:0000313" key="12">
    <source>
        <dbReference type="RefSeq" id="XP_046599996.1"/>
    </source>
</evidence>
<keyword evidence="2" id="KW-1003">Cell membrane</keyword>
<dbReference type="GeneID" id="124295154"/>
<sequence>MGVFFLTRSSHFLESVRKMSRVSDRVETYFKLNRLFLSSIGLWPYQTPWESRMGLSVLFAFTSSLFFMQFLGMLEVRNNMDDVIECLSPLGVAILCGIKVVNAVTNSDKMKNLLTKIQKDWDVSVVSDQETTIVKRYAEEGVKLTKMYAYVMYTGMSFFILPPILSNLQLANSSENKTETRRRLPYIAADYIDTEKYFYLMTLHAYVATVFFVTIIIGVDSTFTVYQQHGCAKFAILRYRLTRIIEPGNLDVDLNPPEIDDFVYKRTKLCIYLHKEAIRYACEIESAYTTAQLFQVGACCLLMSITGLHAVTKLAKPEELVRYFAVILLLMLHLLSYSWPSHELMDQSLSVHRATYEIEWFRVSIRTRKLLLQMMARSLEVCEITAGKFCLMSMENYCSILSNSMSYFTLLSSMQE</sequence>
<name>A0ABM3GI95_NEOLC</name>
<keyword evidence="4 10" id="KW-0812">Transmembrane</keyword>
<comment type="caution">
    <text evidence="10">Lacks conserved residue(s) required for the propagation of feature annotation.</text>
</comment>
<keyword evidence="5 10" id="KW-0552">Olfaction</keyword>
<dbReference type="PANTHER" id="PTHR21137">
    <property type="entry name" value="ODORANT RECEPTOR"/>
    <property type="match status" value="1"/>
</dbReference>
<feature type="transmembrane region" description="Helical" evidence="10">
    <location>
        <begin position="147"/>
        <end position="165"/>
    </location>
</feature>
<dbReference type="Proteomes" id="UP000829291">
    <property type="component" value="Chromosome 1"/>
</dbReference>
<keyword evidence="7 10" id="KW-0472">Membrane</keyword>
<evidence type="ECO:0000256" key="7">
    <source>
        <dbReference type="ARBA" id="ARBA00023136"/>
    </source>
</evidence>